<dbReference type="InterPro" id="IPR007657">
    <property type="entry name" value="Glycosyltransferase_61"/>
</dbReference>
<keyword evidence="6" id="KW-1185">Reference proteome</keyword>
<dbReference type="InterPro" id="IPR049625">
    <property type="entry name" value="Glyco_transf_61_cat"/>
</dbReference>
<keyword evidence="2" id="KW-0808">Transferase</keyword>
<dbReference type="OrthoDB" id="1156086at2"/>
<dbReference type="STRING" id="558152.IQ37_01470"/>
<reference evidence="5 6" key="1">
    <citation type="submission" date="2014-07" db="EMBL/GenBank/DDBJ databases">
        <title>Genome of Chryseobacterium piperi CTM.</title>
        <authorList>
            <person name="Pipes S.E."/>
            <person name="Stropko S.J."/>
            <person name="Newman J.D."/>
        </authorList>
    </citation>
    <scope>NUCLEOTIDE SEQUENCE [LARGE SCALE GENOMIC DNA]</scope>
    <source>
        <strain evidence="5 6">CTM</strain>
    </source>
</reference>
<keyword evidence="1" id="KW-0328">Glycosyltransferase</keyword>
<name>A0A086BLQ7_9FLAO</name>
<dbReference type="PANTHER" id="PTHR20961">
    <property type="entry name" value="GLYCOSYLTRANSFERASE"/>
    <property type="match status" value="1"/>
</dbReference>
<comment type="caution">
    <text evidence="5">The sequence shown here is derived from an EMBL/GenBank/DDBJ whole genome shotgun (WGS) entry which is preliminary data.</text>
</comment>
<evidence type="ECO:0000313" key="5">
    <source>
        <dbReference type="EMBL" id="KFF29871.1"/>
    </source>
</evidence>
<evidence type="ECO:0000313" key="6">
    <source>
        <dbReference type="Proteomes" id="UP000028709"/>
    </source>
</evidence>
<evidence type="ECO:0000256" key="1">
    <source>
        <dbReference type="ARBA" id="ARBA00022676"/>
    </source>
</evidence>
<dbReference type="GO" id="GO:0016757">
    <property type="term" value="F:glycosyltransferase activity"/>
    <property type="evidence" value="ECO:0007669"/>
    <property type="project" value="UniProtKB-KW"/>
</dbReference>
<proteinExistence type="predicted"/>
<dbReference type="RefSeq" id="WP_034681034.1">
    <property type="nucleotide sequence ID" value="NZ_CP023049.2"/>
</dbReference>
<dbReference type="AlphaFoldDB" id="A0A086BLQ7"/>
<gene>
    <name evidence="5" type="ORF">IQ37_01470</name>
</gene>
<evidence type="ECO:0000256" key="2">
    <source>
        <dbReference type="ARBA" id="ARBA00022679"/>
    </source>
</evidence>
<sequence length="405" mass="48495">MDVRKPIENLEKQLSSLRKKYYFKSFFRKAKRLVTDFIPLESLPSEYFTDRIEVQEKKEVEIFLPRTFLNPQKSIKTPLNTIEILGLKDLYCIPNSTYFLDIKKEKIFYEKWHDDDRIHYVYNTSNLLQHAITLAKVKNHKSIYYDSEAIFLGGTFTFNYYHFFTEILSKTEFFSYIPEAKNKLIVVDEGIQNIENLKELLSFFVKDYKVLFLNNENYYHFKKLWHITSPNYTIPNILPSEKYEAGFTKFSKKSLQYLRNTCFENLDINRVEIKPIKKIFISRKSKFRKYNEEEIFEEAKKFGFEEVFFEELNIHEQIFLINKADYIIGPSGAAWTNILFVNPNAKGLIWLSSVWGDFSVFSTLAKEMQFDLYFYIYPQTSEDFHENYHLDIETFSNQLNQLLNL</sequence>
<dbReference type="Pfam" id="PF04577">
    <property type="entry name" value="Glyco_transf_61"/>
    <property type="match status" value="1"/>
</dbReference>
<feature type="domain" description="Glycosyltransferase 61 catalytic" evidence="4">
    <location>
        <begin position="160"/>
        <end position="346"/>
    </location>
</feature>
<keyword evidence="3" id="KW-0325">Glycoprotein</keyword>
<dbReference type="KEGG" id="cpip:CJF12_16500"/>
<protein>
    <recommendedName>
        <fullName evidence="4">Glycosyltransferase 61 catalytic domain-containing protein</fullName>
    </recommendedName>
</protein>
<accession>A0A086BLQ7</accession>
<organism evidence="5 6">
    <name type="scientific">Chryseobacterium piperi</name>
    <dbReference type="NCBI Taxonomy" id="558152"/>
    <lineage>
        <taxon>Bacteria</taxon>
        <taxon>Pseudomonadati</taxon>
        <taxon>Bacteroidota</taxon>
        <taxon>Flavobacteriia</taxon>
        <taxon>Flavobacteriales</taxon>
        <taxon>Weeksellaceae</taxon>
        <taxon>Chryseobacterium group</taxon>
        <taxon>Chryseobacterium</taxon>
    </lineage>
</organism>
<evidence type="ECO:0000256" key="3">
    <source>
        <dbReference type="ARBA" id="ARBA00023180"/>
    </source>
</evidence>
<dbReference type="EMBL" id="JPRJ01000002">
    <property type="protein sequence ID" value="KFF29871.1"/>
    <property type="molecule type" value="Genomic_DNA"/>
</dbReference>
<dbReference type="eggNOG" id="COG4421">
    <property type="taxonomic scope" value="Bacteria"/>
</dbReference>
<evidence type="ECO:0000259" key="4">
    <source>
        <dbReference type="Pfam" id="PF04577"/>
    </source>
</evidence>
<dbReference type="Proteomes" id="UP000028709">
    <property type="component" value="Unassembled WGS sequence"/>
</dbReference>